<dbReference type="FunFam" id="3.10.450.50:FF:000005">
    <property type="entry name" value="Nuclear transport factor 2"/>
    <property type="match status" value="1"/>
</dbReference>
<dbReference type="PANTHER" id="PTHR12612">
    <property type="entry name" value="NUCLEAR TRANSPORT FACTOR 2"/>
    <property type="match status" value="1"/>
</dbReference>
<sequence length="126" mass="14271">MSVPDFDNIAKQFVEFYYKTFDENRTGLASLYRPFSMLTFESGGTLGAEAITEKLKNLPFEKVQHRVDTQDAQPVGDDGIVVLVTGALMVEGNDRPMSYAQVFQLKKDATNWFVYNDIFRLVYPAA</sequence>
<evidence type="ECO:0000313" key="6">
    <source>
        <dbReference type="EMBL" id="KAF2000046.1"/>
    </source>
</evidence>
<dbReference type="AlphaFoldDB" id="A0A6A5WR31"/>
<protein>
    <recommendedName>
        <fullName evidence="2 4">Nuclear transport factor 2</fullName>
        <shortName evidence="4">NTF-2</shortName>
    </recommendedName>
</protein>
<evidence type="ECO:0000256" key="3">
    <source>
        <dbReference type="ARBA" id="ARBA00053082"/>
    </source>
</evidence>
<evidence type="ECO:0000313" key="7">
    <source>
        <dbReference type="Proteomes" id="UP000799779"/>
    </source>
</evidence>
<evidence type="ECO:0000256" key="4">
    <source>
        <dbReference type="RuleBase" id="RU369002"/>
    </source>
</evidence>
<gene>
    <name evidence="6" type="ORF">P154DRAFT_522839</name>
</gene>
<evidence type="ECO:0000256" key="1">
    <source>
        <dbReference type="ARBA" id="ARBA00022490"/>
    </source>
</evidence>
<keyword evidence="4" id="KW-0539">Nucleus</keyword>
<comment type="function">
    <text evidence="4">Has a role in nuclear-cytoplasmic transport of proteins and mRNAs.</text>
</comment>
<comment type="subcellular location">
    <subcellularLocation>
        <location evidence="4">Cytoplasm</location>
    </subcellularLocation>
    <subcellularLocation>
        <location evidence="4">Nucleus</location>
    </subcellularLocation>
</comment>
<dbReference type="Pfam" id="PF02136">
    <property type="entry name" value="NTF2"/>
    <property type="match status" value="1"/>
</dbReference>
<dbReference type="GO" id="GO:0051028">
    <property type="term" value="P:mRNA transport"/>
    <property type="evidence" value="ECO:0007669"/>
    <property type="project" value="UniProtKB-UniRule"/>
</dbReference>
<dbReference type="SUPFAM" id="SSF54427">
    <property type="entry name" value="NTF2-like"/>
    <property type="match status" value="1"/>
</dbReference>
<accession>A0A6A5WR31</accession>
<dbReference type="InterPro" id="IPR032710">
    <property type="entry name" value="NTF2-like_dom_sf"/>
</dbReference>
<dbReference type="GO" id="GO:0006606">
    <property type="term" value="P:protein import into nucleus"/>
    <property type="evidence" value="ECO:0007669"/>
    <property type="project" value="UniProtKB-ARBA"/>
</dbReference>
<proteinExistence type="predicted"/>
<organism evidence="6 7">
    <name type="scientific">Amniculicola lignicola CBS 123094</name>
    <dbReference type="NCBI Taxonomy" id="1392246"/>
    <lineage>
        <taxon>Eukaryota</taxon>
        <taxon>Fungi</taxon>
        <taxon>Dikarya</taxon>
        <taxon>Ascomycota</taxon>
        <taxon>Pezizomycotina</taxon>
        <taxon>Dothideomycetes</taxon>
        <taxon>Pleosporomycetidae</taxon>
        <taxon>Pleosporales</taxon>
        <taxon>Amniculicolaceae</taxon>
        <taxon>Amniculicola</taxon>
    </lineage>
</organism>
<dbReference type="CDD" id="cd00780">
    <property type="entry name" value="NTF2"/>
    <property type="match status" value="1"/>
</dbReference>
<evidence type="ECO:0000256" key="2">
    <source>
        <dbReference type="ARBA" id="ARBA00026247"/>
    </source>
</evidence>
<dbReference type="PROSITE" id="PS50177">
    <property type="entry name" value="NTF2_DOMAIN"/>
    <property type="match status" value="1"/>
</dbReference>
<evidence type="ECO:0000259" key="5">
    <source>
        <dbReference type="PROSITE" id="PS50177"/>
    </source>
</evidence>
<dbReference type="InterPro" id="IPR018222">
    <property type="entry name" value="Nuclear_transport_factor_2_euk"/>
</dbReference>
<dbReference type="GO" id="GO:0005737">
    <property type="term" value="C:cytoplasm"/>
    <property type="evidence" value="ECO:0007669"/>
    <property type="project" value="UniProtKB-SubCell"/>
</dbReference>
<name>A0A6A5WR31_9PLEO</name>
<comment type="function">
    <text evidence="3">Facilitates protein transport into the nucleus. Could be part of a multicomponent system of cytosolic factors that assemble at the pore complex during nuclear import.</text>
</comment>
<dbReference type="GO" id="GO:0005635">
    <property type="term" value="C:nuclear envelope"/>
    <property type="evidence" value="ECO:0007669"/>
    <property type="project" value="UniProtKB-ARBA"/>
</dbReference>
<dbReference type="OrthoDB" id="6507044at2759"/>
<keyword evidence="4" id="KW-0813">Transport</keyword>
<reference evidence="6" key="1">
    <citation type="journal article" date="2020" name="Stud. Mycol.">
        <title>101 Dothideomycetes genomes: a test case for predicting lifestyles and emergence of pathogens.</title>
        <authorList>
            <person name="Haridas S."/>
            <person name="Albert R."/>
            <person name="Binder M."/>
            <person name="Bloem J."/>
            <person name="Labutti K."/>
            <person name="Salamov A."/>
            <person name="Andreopoulos B."/>
            <person name="Baker S."/>
            <person name="Barry K."/>
            <person name="Bills G."/>
            <person name="Bluhm B."/>
            <person name="Cannon C."/>
            <person name="Castanera R."/>
            <person name="Culley D."/>
            <person name="Daum C."/>
            <person name="Ezra D."/>
            <person name="Gonzalez J."/>
            <person name="Henrissat B."/>
            <person name="Kuo A."/>
            <person name="Liang C."/>
            <person name="Lipzen A."/>
            <person name="Lutzoni F."/>
            <person name="Magnuson J."/>
            <person name="Mondo S."/>
            <person name="Nolan M."/>
            <person name="Ohm R."/>
            <person name="Pangilinan J."/>
            <person name="Park H.-J."/>
            <person name="Ramirez L."/>
            <person name="Alfaro M."/>
            <person name="Sun H."/>
            <person name="Tritt A."/>
            <person name="Yoshinaga Y."/>
            <person name="Zwiers L.-H."/>
            <person name="Turgeon B."/>
            <person name="Goodwin S."/>
            <person name="Spatafora J."/>
            <person name="Crous P."/>
            <person name="Grigoriev I."/>
        </authorList>
    </citation>
    <scope>NUCLEOTIDE SEQUENCE</scope>
    <source>
        <strain evidence="6">CBS 123094</strain>
    </source>
</reference>
<dbReference type="InterPro" id="IPR002075">
    <property type="entry name" value="NTF2_dom"/>
</dbReference>
<keyword evidence="1 4" id="KW-0963">Cytoplasm</keyword>
<keyword evidence="4" id="KW-0653">Protein transport</keyword>
<dbReference type="Proteomes" id="UP000799779">
    <property type="component" value="Unassembled WGS sequence"/>
</dbReference>
<dbReference type="EMBL" id="ML977591">
    <property type="protein sequence ID" value="KAF2000046.1"/>
    <property type="molecule type" value="Genomic_DNA"/>
</dbReference>
<dbReference type="InterPro" id="IPR045875">
    <property type="entry name" value="NTF2"/>
</dbReference>
<feature type="domain" description="NTF2" evidence="5">
    <location>
        <begin position="9"/>
        <end position="121"/>
    </location>
</feature>
<dbReference type="Gene3D" id="3.10.450.50">
    <property type="match status" value="1"/>
</dbReference>
<keyword evidence="7" id="KW-1185">Reference proteome</keyword>